<organism evidence="2 3">
    <name type="scientific">Armillaria tabescens</name>
    <name type="common">Ringless honey mushroom</name>
    <name type="synonym">Agaricus tabescens</name>
    <dbReference type="NCBI Taxonomy" id="1929756"/>
    <lineage>
        <taxon>Eukaryota</taxon>
        <taxon>Fungi</taxon>
        <taxon>Dikarya</taxon>
        <taxon>Basidiomycota</taxon>
        <taxon>Agaricomycotina</taxon>
        <taxon>Agaricomycetes</taxon>
        <taxon>Agaricomycetidae</taxon>
        <taxon>Agaricales</taxon>
        <taxon>Marasmiineae</taxon>
        <taxon>Physalacriaceae</taxon>
        <taxon>Desarmillaria</taxon>
    </lineage>
</organism>
<protein>
    <submittedName>
        <fullName evidence="2">Uncharacterized protein</fullName>
    </submittedName>
</protein>
<evidence type="ECO:0000313" key="2">
    <source>
        <dbReference type="EMBL" id="KAK0458050.1"/>
    </source>
</evidence>
<dbReference type="Proteomes" id="UP001175211">
    <property type="component" value="Unassembled WGS sequence"/>
</dbReference>
<sequence length="195" mass="21966">MDSCIANSTSHSQRPSANIHLNDTRTELFGGKSHGNHDFSVSIVSSPSLSRHDGAHLELELTSNISEGRVGLAYSARVLHNTADTDFPDLCIKLVKPKYGRTLAREAWFYEQLSLEPEYEGAITPRCFGFFTPVTRVEPWENSYITIDPPEPHSDQTDDSDEEEDIDWWLPYDPPGLDDFFKDDDGLKSGSSWNE</sequence>
<dbReference type="EMBL" id="JAUEPS010000019">
    <property type="protein sequence ID" value="KAK0458050.1"/>
    <property type="molecule type" value="Genomic_DNA"/>
</dbReference>
<reference evidence="2" key="1">
    <citation type="submission" date="2023-06" db="EMBL/GenBank/DDBJ databases">
        <authorList>
            <consortium name="Lawrence Berkeley National Laboratory"/>
            <person name="Ahrendt S."/>
            <person name="Sahu N."/>
            <person name="Indic B."/>
            <person name="Wong-Bajracharya J."/>
            <person name="Merenyi Z."/>
            <person name="Ke H.-M."/>
            <person name="Monk M."/>
            <person name="Kocsube S."/>
            <person name="Drula E."/>
            <person name="Lipzen A."/>
            <person name="Balint B."/>
            <person name="Henrissat B."/>
            <person name="Andreopoulos B."/>
            <person name="Martin F.M."/>
            <person name="Harder C.B."/>
            <person name="Rigling D."/>
            <person name="Ford K.L."/>
            <person name="Foster G.D."/>
            <person name="Pangilinan J."/>
            <person name="Papanicolaou A."/>
            <person name="Barry K."/>
            <person name="LaButti K."/>
            <person name="Viragh M."/>
            <person name="Koriabine M."/>
            <person name="Yan M."/>
            <person name="Riley R."/>
            <person name="Champramary S."/>
            <person name="Plett K.L."/>
            <person name="Tsai I.J."/>
            <person name="Slot J."/>
            <person name="Sipos G."/>
            <person name="Plett J."/>
            <person name="Nagy L.G."/>
            <person name="Grigoriev I.V."/>
        </authorList>
    </citation>
    <scope>NUCLEOTIDE SEQUENCE</scope>
    <source>
        <strain evidence="2">CCBAS 213</strain>
    </source>
</reference>
<dbReference type="GeneID" id="85364331"/>
<name>A0AA39KBI5_ARMTA</name>
<accession>A0AA39KBI5</accession>
<dbReference type="RefSeq" id="XP_060330342.1">
    <property type="nucleotide sequence ID" value="XM_060480783.1"/>
</dbReference>
<keyword evidence="3" id="KW-1185">Reference proteome</keyword>
<comment type="caution">
    <text evidence="2">The sequence shown here is derived from an EMBL/GenBank/DDBJ whole genome shotgun (WGS) entry which is preliminary data.</text>
</comment>
<feature type="region of interest" description="Disordered" evidence="1">
    <location>
        <begin position="144"/>
        <end position="195"/>
    </location>
</feature>
<proteinExistence type="predicted"/>
<gene>
    <name evidence="2" type="ORF">EV420DRAFT_1764543</name>
</gene>
<feature type="compositionally biased region" description="Acidic residues" evidence="1">
    <location>
        <begin position="157"/>
        <end position="167"/>
    </location>
</feature>
<evidence type="ECO:0000256" key="1">
    <source>
        <dbReference type="SAM" id="MobiDB-lite"/>
    </source>
</evidence>
<dbReference type="AlphaFoldDB" id="A0AA39KBI5"/>
<evidence type="ECO:0000313" key="3">
    <source>
        <dbReference type="Proteomes" id="UP001175211"/>
    </source>
</evidence>